<evidence type="ECO:0000313" key="2">
    <source>
        <dbReference type="EMBL" id="TWU71720.1"/>
    </source>
</evidence>
<feature type="repeat" description="ARM" evidence="1">
    <location>
        <begin position="299"/>
        <end position="331"/>
    </location>
</feature>
<protein>
    <recommendedName>
        <fullName evidence="4">Tetratricopeptide-like helical</fullName>
    </recommendedName>
</protein>
<gene>
    <name evidence="2" type="ORF">ED733_001595</name>
</gene>
<evidence type="ECO:0008006" key="4">
    <source>
        <dbReference type="Google" id="ProtNLM"/>
    </source>
</evidence>
<dbReference type="InterPro" id="IPR000225">
    <property type="entry name" value="Armadillo"/>
</dbReference>
<dbReference type="SUPFAM" id="SSF48452">
    <property type="entry name" value="TPR-like"/>
    <property type="match status" value="1"/>
</dbReference>
<evidence type="ECO:0000313" key="3">
    <source>
        <dbReference type="Proteomes" id="UP000317257"/>
    </source>
</evidence>
<dbReference type="InterPro" id="IPR011990">
    <property type="entry name" value="TPR-like_helical_dom_sf"/>
</dbReference>
<evidence type="ECO:0000256" key="1">
    <source>
        <dbReference type="PROSITE-ProRule" id="PRU00259"/>
    </source>
</evidence>
<dbReference type="AlphaFoldDB" id="A0A5C6G1H6"/>
<dbReference type="Proteomes" id="UP000317257">
    <property type="component" value="Unassembled WGS sequence"/>
</dbReference>
<name>A0A5C6G1H6_METRR</name>
<organism evidence="2 3">
    <name type="scientific">Metarhizium rileyi (strain RCEF 4871)</name>
    <name type="common">Nomuraea rileyi</name>
    <dbReference type="NCBI Taxonomy" id="1649241"/>
    <lineage>
        <taxon>Eukaryota</taxon>
        <taxon>Fungi</taxon>
        <taxon>Dikarya</taxon>
        <taxon>Ascomycota</taxon>
        <taxon>Pezizomycotina</taxon>
        <taxon>Sordariomycetes</taxon>
        <taxon>Hypocreomycetidae</taxon>
        <taxon>Hypocreales</taxon>
        <taxon>Clavicipitaceae</taxon>
        <taxon>Metarhizium</taxon>
    </lineage>
</organism>
<accession>A0A5C6G1H6</accession>
<dbReference type="Gene3D" id="1.25.40.10">
    <property type="entry name" value="Tetratricopeptide repeat domain"/>
    <property type="match status" value="1"/>
</dbReference>
<comment type="caution">
    <text evidence="2">The sequence shown here is derived from an EMBL/GenBank/DDBJ whole genome shotgun (WGS) entry which is preliminary data.</text>
</comment>
<sequence length="754" mass="85469">MPCLCGKLAAKQYDKITPSEAAILRRAWVEAPELRKLERNLQLNQGVEGLVATYNSTYLTVIQQGGKRPQNSSIGRAIYYALAEQIERNSAIDATKSKFEDALHTENIEKHTLYENRRIGNIWCGIIEDFSSVANRCGGLLLAPRQFEGLMCLLKYPSRWERASNEERVAALNRLVAGTAIVNNALLARPVVEEAVRAVRPKAVHQRSAAIRPRDVIRRTMHTQPIRPHPCITNSIQAMRVADHSVGSGCDDSVIVLILLSFLSPSHSVPVDLLVRGASTRKRWTSEGEPDDTDAIDAGLTPALCELLSNTSRLQNALNNAPAVLERISSDYYMINESTVRHFHLLLPHDCLDFWKCQALIVTYRAIPWKYLEPRIPDPRTYLVHLEHTLAAVDHRFELLSAHMRRDLTLSLIEAVRFRKKNWKQFAFRQAVSCADGVGDGAARVGVAYSMALIKRLLDRTVVDITGELGQIRERLQIRGIALDNRTHASFGHATIQLALNDMQMEKLTDAEQRLLNFNQLGEVQSSMEAIVAVRRAMLLGRIYRWQGKFSTSIDQAQTALTTTQQYTSLHFEEDLSELCCDLADSLRDDGQFISAEQLLRDEIKRYNPGSIPSSLVLSLAEVLFAQGRYEEVKQRCSEVSKSQWVSNIEKLRLSIIQAKTSHMLHHMKDAQSFWLQALKAVENFERTNGHTTRIIILSMSKTLRPIEDSDYLKESLQQLQELERIEEPGSVNYWIAGMKDWEIFMKPKPHSRF</sequence>
<dbReference type="EMBL" id="SBHS01000038">
    <property type="protein sequence ID" value="TWU71720.1"/>
    <property type="molecule type" value="Genomic_DNA"/>
</dbReference>
<dbReference type="PROSITE" id="PS50176">
    <property type="entry name" value="ARM_REPEAT"/>
    <property type="match status" value="1"/>
</dbReference>
<reference evidence="3" key="1">
    <citation type="submission" date="2018-12" db="EMBL/GenBank/DDBJ databases">
        <title>The complete genome of Metarhizium rileyi, a key fungal pathogen of Lepidoptera.</title>
        <authorList>
            <person name="Binneck E."/>
            <person name="Lastra C.C.L."/>
            <person name="Sosa-Gomez D.R."/>
        </authorList>
    </citation>
    <scope>NUCLEOTIDE SEQUENCE [LARGE SCALE GENOMIC DNA]</scope>
    <source>
        <strain evidence="3">Cep018-CH2</strain>
    </source>
</reference>
<proteinExistence type="predicted"/>